<keyword evidence="3" id="KW-1185">Reference proteome</keyword>
<dbReference type="InterPro" id="IPR045063">
    <property type="entry name" value="Dynamin_N"/>
</dbReference>
<dbReference type="OrthoDB" id="3598281at2759"/>
<dbReference type="AlphaFoldDB" id="A0A7K9DY35"/>
<evidence type="ECO:0000313" key="3">
    <source>
        <dbReference type="Proteomes" id="UP000578343"/>
    </source>
</evidence>
<feature type="non-terminal residue" evidence="2">
    <location>
        <position position="546"/>
    </location>
</feature>
<sequence>DRLTGLKPDILLDPIYIGLFGSTGAGKSTLLNTIINKNFFLPVSGTAACTSCVVHVNTNHSKQYEAKIHLLTDGEWKEELRSFVALAAQDDHDDDDDGGNDEVQKDAASKISAVYGEEGLGKSYEELCGMEPRVDIPSSRCITLKEKNGKDFSEKLCLYVRTESAYGDAEALTSEEKRRKKIWPLIKQVEVTFPRSQVIPEGVIFVDIPGMGDSNSKRDAMWKENINKCSVIWVVSSITRILGDQTHVMLLREGMKAFQRGVCRDISLVVTQSDVINLDEYKCTQEAILERNEIVKQKKSEMMKENLKKKVPSDSKVLQKSNLVYTVSSLEYWKQKELSREQTEIPKLRDYIQKFYIAQKRNMLKNHVSEALAILSLIQSRRSNEDAQVCPASENGKIPSYQNDFVQMIVDLKEDIVRCFAPLQQPLDEGVNQARASYHKSISKILKRVKDCRGFHKTLKAVCQNSGVYVSRTFNRIDINTALAQPIYEKIDVCFCDIFRIQMGDSSTLKACLDKFKDAKKLQLQRAVMEHPVADRRDKITFLEQE</sequence>
<organism evidence="2 3">
    <name type="scientific">Baryphthengus martii</name>
    <name type="common">Rufous motmot</name>
    <dbReference type="NCBI Taxonomy" id="176943"/>
    <lineage>
        <taxon>Eukaryota</taxon>
        <taxon>Metazoa</taxon>
        <taxon>Chordata</taxon>
        <taxon>Craniata</taxon>
        <taxon>Vertebrata</taxon>
        <taxon>Euteleostomi</taxon>
        <taxon>Archelosauria</taxon>
        <taxon>Archosauria</taxon>
        <taxon>Dinosauria</taxon>
        <taxon>Saurischia</taxon>
        <taxon>Theropoda</taxon>
        <taxon>Coelurosauria</taxon>
        <taxon>Aves</taxon>
        <taxon>Neognathae</taxon>
        <taxon>Neoaves</taxon>
        <taxon>Telluraves</taxon>
        <taxon>Coraciimorphae</taxon>
        <taxon>Coraciiformes</taxon>
        <taxon>Momotidae</taxon>
        <taxon>Baryphthengus</taxon>
    </lineage>
</organism>
<dbReference type="SUPFAM" id="SSF52540">
    <property type="entry name" value="P-loop containing nucleoside triphosphate hydrolases"/>
    <property type="match status" value="1"/>
</dbReference>
<evidence type="ECO:0000259" key="1">
    <source>
        <dbReference type="Pfam" id="PF00350"/>
    </source>
</evidence>
<dbReference type="PANTHER" id="PTHR47308">
    <property type="entry name" value="NUCLEAR GTPASE SLIP-GC"/>
    <property type="match status" value="1"/>
</dbReference>
<reference evidence="2 3" key="1">
    <citation type="submission" date="2019-09" db="EMBL/GenBank/DDBJ databases">
        <title>Bird 10,000 Genomes (B10K) Project - Family phase.</title>
        <authorList>
            <person name="Zhang G."/>
        </authorList>
    </citation>
    <scope>NUCLEOTIDE SEQUENCE [LARGE SCALE GENOMIC DNA]</scope>
    <source>
        <strain evidence="2">B10K-DU-001-21</strain>
        <tissue evidence="2">Muscle</tissue>
    </source>
</reference>
<dbReference type="PANTHER" id="PTHR47308:SF1">
    <property type="entry name" value="NUCLEAR GTPASE SLIP-GC"/>
    <property type="match status" value="1"/>
</dbReference>
<dbReference type="Gene3D" id="3.40.50.300">
    <property type="entry name" value="P-loop containing nucleotide triphosphate hydrolases"/>
    <property type="match status" value="2"/>
</dbReference>
<evidence type="ECO:0000313" key="2">
    <source>
        <dbReference type="EMBL" id="NXG69489.1"/>
    </source>
</evidence>
<dbReference type="Pfam" id="PF00350">
    <property type="entry name" value="Dynamin_N"/>
    <property type="match status" value="1"/>
</dbReference>
<dbReference type="Proteomes" id="UP000578343">
    <property type="component" value="Unassembled WGS sequence"/>
</dbReference>
<gene>
    <name evidence="2" type="primary">Nuggc</name>
    <name evidence="2" type="ORF">BARMAR_R08274</name>
</gene>
<accession>A0A7K9DY35</accession>
<protein>
    <submittedName>
        <fullName evidence="2">SLIP GTPase</fullName>
    </submittedName>
</protein>
<dbReference type="InterPro" id="IPR053082">
    <property type="entry name" value="Nuclear_GTPase_SLIP-GC"/>
</dbReference>
<dbReference type="GO" id="GO:0003924">
    <property type="term" value="F:GTPase activity"/>
    <property type="evidence" value="ECO:0007669"/>
    <property type="project" value="TreeGrafter"/>
</dbReference>
<feature type="non-terminal residue" evidence="2">
    <location>
        <position position="1"/>
    </location>
</feature>
<dbReference type="EMBL" id="VWZK01002755">
    <property type="protein sequence ID" value="NXG69489.1"/>
    <property type="molecule type" value="Genomic_DNA"/>
</dbReference>
<feature type="domain" description="Dynamin N-terminal" evidence="1">
    <location>
        <begin position="17"/>
        <end position="240"/>
    </location>
</feature>
<comment type="caution">
    <text evidence="2">The sequence shown here is derived from an EMBL/GenBank/DDBJ whole genome shotgun (WGS) entry which is preliminary data.</text>
</comment>
<name>A0A7K9DY35_BARMA</name>
<dbReference type="InterPro" id="IPR027417">
    <property type="entry name" value="P-loop_NTPase"/>
</dbReference>
<proteinExistence type="predicted"/>
<dbReference type="CDD" id="cd00882">
    <property type="entry name" value="Ras_like_GTPase"/>
    <property type="match status" value="1"/>
</dbReference>